<evidence type="ECO:0000256" key="6">
    <source>
        <dbReference type="SAM" id="Phobius"/>
    </source>
</evidence>
<dbReference type="GO" id="GO:0005886">
    <property type="term" value="C:plasma membrane"/>
    <property type="evidence" value="ECO:0007669"/>
    <property type="project" value="UniProtKB-SubCell"/>
</dbReference>
<dbReference type="PANTHER" id="PTHR11360">
    <property type="entry name" value="MONOCARBOXYLATE TRANSPORTER"/>
    <property type="match status" value="1"/>
</dbReference>
<accession>A0A8J6IXX3</accession>
<dbReference type="InterPro" id="IPR036259">
    <property type="entry name" value="MFS_trans_sf"/>
</dbReference>
<evidence type="ECO:0000313" key="9">
    <source>
        <dbReference type="Proteomes" id="UP000628736"/>
    </source>
</evidence>
<protein>
    <submittedName>
        <fullName evidence="8">MFS transporter</fullName>
    </submittedName>
</protein>
<dbReference type="InterPro" id="IPR020846">
    <property type="entry name" value="MFS_dom"/>
</dbReference>
<keyword evidence="5 6" id="KW-0472">Membrane</keyword>
<feature type="domain" description="Major facilitator superfamily (MFS) profile" evidence="7">
    <location>
        <begin position="6"/>
        <end position="401"/>
    </location>
</feature>
<comment type="subcellular location">
    <subcellularLocation>
        <location evidence="1">Cell membrane</location>
        <topology evidence="1">Multi-pass membrane protein</topology>
    </subcellularLocation>
</comment>
<dbReference type="GO" id="GO:0022857">
    <property type="term" value="F:transmembrane transporter activity"/>
    <property type="evidence" value="ECO:0007669"/>
    <property type="project" value="InterPro"/>
</dbReference>
<feature type="transmembrane region" description="Helical" evidence="6">
    <location>
        <begin position="286"/>
        <end position="307"/>
    </location>
</feature>
<dbReference type="SUPFAM" id="SSF103473">
    <property type="entry name" value="MFS general substrate transporter"/>
    <property type="match status" value="1"/>
</dbReference>
<keyword evidence="4 6" id="KW-1133">Transmembrane helix</keyword>
<dbReference type="AlphaFoldDB" id="A0A8J6IXX3"/>
<feature type="transmembrane region" description="Helical" evidence="6">
    <location>
        <begin position="49"/>
        <end position="69"/>
    </location>
</feature>
<dbReference type="Proteomes" id="UP000628736">
    <property type="component" value="Unassembled WGS sequence"/>
</dbReference>
<evidence type="ECO:0000256" key="1">
    <source>
        <dbReference type="ARBA" id="ARBA00004651"/>
    </source>
</evidence>
<feature type="transmembrane region" description="Helical" evidence="6">
    <location>
        <begin position="254"/>
        <end position="274"/>
    </location>
</feature>
<name>A0A8J6IXX3_9FIRM</name>
<dbReference type="Pfam" id="PF07690">
    <property type="entry name" value="MFS_1"/>
    <property type="match status" value="1"/>
</dbReference>
<dbReference type="RefSeq" id="WP_186852682.1">
    <property type="nucleotide sequence ID" value="NZ_JACOPO010000004.1"/>
</dbReference>
<sequence>MKRPHYAWMVCLGSALVLFSTIGLGVNVFTIYQPEIILANGFSNAQGSWITTTRSLFILAALLTVNQLCQRLGLRLVMTLGVVLLSLSYFCFGLATSFFTYCLAAALTGLGYCYGGMVPLSLVIGAWFRDRRGLALGLASAGSGVSTIFAPVIITWIIQHQGLRAAFLWEGAFILITALLAWKLIRNTPAELGLEPYHLGGEDDPPPPPRQAPRGMRRSYLLLILFAAFLVGGPGGPGFSHLTVLYTSEGYDQALIAALMSYAGLAICIGKILCGQVYDRMGSRWGNYYSFGSLLGAFVLCCLAPLGGLALPFLSITLLGMGLPVSAVSPSVWAADLSSDSTYGKYVRSITMSYTAGVLLFGPLPGILADRFGSYVPAYALFAVTLAAAALIIQVIYHCLGIGGRPPR</sequence>
<feature type="transmembrane region" description="Helical" evidence="6">
    <location>
        <begin position="165"/>
        <end position="185"/>
    </location>
</feature>
<gene>
    <name evidence="8" type="ORF">H8S11_07175</name>
</gene>
<feature type="transmembrane region" description="Helical" evidence="6">
    <location>
        <begin position="376"/>
        <end position="400"/>
    </location>
</feature>
<evidence type="ECO:0000256" key="5">
    <source>
        <dbReference type="ARBA" id="ARBA00023136"/>
    </source>
</evidence>
<dbReference type="InterPro" id="IPR050327">
    <property type="entry name" value="Proton-linked_MCT"/>
</dbReference>
<keyword evidence="3 6" id="KW-0812">Transmembrane</keyword>
<comment type="caution">
    <text evidence="8">The sequence shown here is derived from an EMBL/GenBank/DDBJ whole genome shotgun (WGS) entry which is preliminary data.</text>
</comment>
<dbReference type="PANTHER" id="PTHR11360:SF290">
    <property type="entry name" value="MONOCARBOXYLATE MFS PERMEASE"/>
    <property type="match status" value="1"/>
</dbReference>
<dbReference type="Gene3D" id="1.20.1250.20">
    <property type="entry name" value="MFS general substrate transporter like domains"/>
    <property type="match status" value="1"/>
</dbReference>
<feature type="transmembrane region" description="Helical" evidence="6">
    <location>
        <begin position="105"/>
        <end position="128"/>
    </location>
</feature>
<feature type="transmembrane region" description="Helical" evidence="6">
    <location>
        <begin position="220"/>
        <end position="242"/>
    </location>
</feature>
<dbReference type="EMBL" id="JACOPO010000004">
    <property type="protein sequence ID" value="MBC5722590.1"/>
    <property type="molecule type" value="Genomic_DNA"/>
</dbReference>
<evidence type="ECO:0000313" key="8">
    <source>
        <dbReference type="EMBL" id="MBC5722590.1"/>
    </source>
</evidence>
<feature type="transmembrane region" description="Helical" evidence="6">
    <location>
        <begin position="346"/>
        <end position="364"/>
    </location>
</feature>
<feature type="transmembrane region" description="Helical" evidence="6">
    <location>
        <begin position="76"/>
        <end position="99"/>
    </location>
</feature>
<evidence type="ECO:0000256" key="4">
    <source>
        <dbReference type="ARBA" id="ARBA00022989"/>
    </source>
</evidence>
<reference evidence="8" key="1">
    <citation type="submission" date="2020-08" db="EMBL/GenBank/DDBJ databases">
        <title>Genome public.</title>
        <authorList>
            <person name="Liu C."/>
            <person name="Sun Q."/>
        </authorList>
    </citation>
    <scope>NUCLEOTIDE SEQUENCE</scope>
    <source>
        <strain evidence="8">NSJ-23</strain>
    </source>
</reference>
<evidence type="ECO:0000259" key="7">
    <source>
        <dbReference type="PROSITE" id="PS50850"/>
    </source>
</evidence>
<dbReference type="PROSITE" id="PS50850">
    <property type="entry name" value="MFS"/>
    <property type="match status" value="1"/>
</dbReference>
<proteinExistence type="predicted"/>
<feature type="transmembrane region" description="Helical" evidence="6">
    <location>
        <begin position="135"/>
        <end position="159"/>
    </location>
</feature>
<organism evidence="8 9">
    <name type="scientific">Flintibacter hominis</name>
    <dbReference type="NCBI Taxonomy" id="2763048"/>
    <lineage>
        <taxon>Bacteria</taxon>
        <taxon>Bacillati</taxon>
        <taxon>Bacillota</taxon>
        <taxon>Clostridia</taxon>
        <taxon>Eubacteriales</taxon>
        <taxon>Flintibacter</taxon>
    </lineage>
</organism>
<dbReference type="InterPro" id="IPR011701">
    <property type="entry name" value="MFS"/>
</dbReference>
<evidence type="ECO:0000256" key="2">
    <source>
        <dbReference type="ARBA" id="ARBA00022448"/>
    </source>
</evidence>
<keyword evidence="2" id="KW-0813">Transport</keyword>
<evidence type="ECO:0000256" key="3">
    <source>
        <dbReference type="ARBA" id="ARBA00022692"/>
    </source>
</evidence>
<feature type="transmembrane region" description="Helical" evidence="6">
    <location>
        <begin position="313"/>
        <end position="334"/>
    </location>
</feature>
<keyword evidence="9" id="KW-1185">Reference proteome</keyword>